<accession>A0A2G5VMK6</accession>
<evidence type="ECO:0000313" key="2">
    <source>
        <dbReference type="EMBL" id="PIC52901.1"/>
    </source>
</evidence>
<evidence type="ECO:0000259" key="1">
    <source>
        <dbReference type="Pfam" id="PF00917"/>
    </source>
</evidence>
<comment type="caution">
    <text evidence="2">The sequence shown here is derived from an EMBL/GenBank/DDBJ whole genome shotgun (WGS) entry which is preliminary data.</text>
</comment>
<evidence type="ECO:0000313" key="3">
    <source>
        <dbReference type="Proteomes" id="UP000230233"/>
    </source>
</evidence>
<dbReference type="Pfam" id="PF00917">
    <property type="entry name" value="MATH"/>
    <property type="match status" value="1"/>
</dbReference>
<dbReference type="CDD" id="cd00121">
    <property type="entry name" value="MATH"/>
    <property type="match status" value="1"/>
</dbReference>
<dbReference type="Proteomes" id="UP000230233">
    <property type="component" value="Chromosome I"/>
</dbReference>
<sequence>MTNNLDDETEPIKDLKIVLQSVKDELLEKLKIVVAVETEEIKNSQKQIAEKLQSIEDAVSKMSILSNNSSNAAPESNRFILKHEFKNLNKMEDFDGDYSGDVVCCNATWWIGLERMDDRFTFYISFETEQRNMSIEAKLTFKLIGYNNVTKIMKRCFRWRENTYDTLELEDIEDGGQVPDNLTLEVEVEILKITGFKKEKMRAFDESQKDVSDVVLVVQDTRFYVSKMVHIHLFHL</sequence>
<dbReference type="EMBL" id="PDUG01000001">
    <property type="protein sequence ID" value="PIC52901.1"/>
    <property type="molecule type" value="Genomic_DNA"/>
</dbReference>
<dbReference type="InterPro" id="IPR052664">
    <property type="entry name" value="BTB-MATH_domain_protein"/>
</dbReference>
<gene>
    <name evidence="2" type="primary">Cnig_chr_I.g2821</name>
    <name evidence="2" type="ORF">B9Z55_002821</name>
</gene>
<feature type="domain" description="MATH" evidence="1">
    <location>
        <begin position="85"/>
        <end position="190"/>
    </location>
</feature>
<dbReference type="InterPro" id="IPR002083">
    <property type="entry name" value="MATH/TRAF_dom"/>
</dbReference>
<reference evidence="3" key="1">
    <citation type="submission" date="2017-10" db="EMBL/GenBank/DDBJ databases">
        <title>Rapid genome shrinkage in a self-fertile nematode reveals novel sperm competition proteins.</title>
        <authorList>
            <person name="Yin D."/>
            <person name="Schwarz E.M."/>
            <person name="Thomas C.G."/>
            <person name="Felde R.L."/>
            <person name="Korf I.F."/>
            <person name="Cutter A.D."/>
            <person name="Schartner C.M."/>
            <person name="Ralston E.J."/>
            <person name="Meyer B.J."/>
            <person name="Haag E.S."/>
        </authorList>
    </citation>
    <scope>NUCLEOTIDE SEQUENCE [LARGE SCALE GENOMIC DNA]</scope>
    <source>
        <strain evidence="3">JU1422</strain>
    </source>
</reference>
<dbReference type="PANTHER" id="PTHR22743:SF165">
    <property type="entry name" value="BTB AND MATH DOMAIN CONTAINING-RELATED"/>
    <property type="match status" value="1"/>
</dbReference>
<keyword evidence="3" id="KW-1185">Reference proteome</keyword>
<protein>
    <recommendedName>
        <fullName evidence="1">MATH domain-containing protein</fullName>
    </recommendedName>
</protein>
<organism evidence="2 3">
    <name type="scientific">Caenorhabditis nigoni</name>
    <dbReference type="NCBI Taxonomy" id="1611254"/>
    <lineage>
        <taxon>Eukaryota</taxon>
        <taxon>Metazoa</taxon>
        <taxon>Ecdysozoa</taxon>
        <taxon>Nematoda</taxon>
        <taxon>Chromadorea</taxon>
        <taxon>Rhabditida</taxon>
        <taxon>Rhabditina</taxon>
        <taxon>Rhabditomorpha</taxon>
        <taxon>Rhabditoidea</taxon>
        <taxon>Rhabditidae</taxon>
        <taxon>Peloderinae</taxon>
        <taxon>Caenorhabditis</taxon>
    </lineage>
</organism>
<proteinExistence type="predicted"/>
<dbReference type="AlphaFoldDB" id="A0A2G5VMK6"/>
<name>A0A2G5VMK6_9PELO</name>
<dbReference type="SUPFAM" id="SSF49599">
    <property type="entry name" value="TRAF domain-like"/>
    <property type="match status" value="1"/>
</dbReference>
<dbReference type="PANTHER" id="PTHR22743">
    <property type="entry name" value="MEPRIN/TRAF-LIKE MATH FAMILY-C.ELEGANS"/>
    <property type="match status" value="1"/>
</dbReference>